<keyword evidence="1" id="KW-1133">Transmembrane helix</keyword>
<keyword evidence="3" id="KW-1185">Reference proteome</keyword>
<reference evidence="3" key="1">
    <citation type="submission" date="2017-01" db="EMBL/GenBank/DDBJ databases">
        <authorList>
            <person name="Varghese N."/>
            <person name="Submissions S."/>
        </authorList>
    </citation>
    <scope>NUCLEOTIDE SEQUENCE [LARGE SCALE GENOMIC DNA]</scope>
    <source>
        <strain evidence="3">CGMCC 1.7737</strain>
    </source>
</reference>
<feature type="transmembrane region" description="Helical" evidence="1">
    <location>
        <begin position="6"/>
        <end position="25"/>
    </location>
</feature>
<protein>
    <submittedName>
        <fullName evidence="2">Uncharacterized protein</fullName>
    </submittedName>
</protein>
<dbReference type="Proteomes" id="UP000186914">
    <property type="component" value="Unassembled WGS sequence"/>
</dbReference>
<organism evidence="2 3">
    <name type="scientific">Haladaptatus litoreus</name>
    <dbReference type="NCBI Taxonomy" id="553468"/>
    <lineage>
        <taxon>Archaea</taxon>
        <taxon>Methanobacteriati</taxon>
        <taxon>Methanobacteriota</taxon>
        <taxon>Stenosarchaea group</taxon>
        <taxon>Halobacteria</taxon>
        <taxon>Halobacteriales</taxon>
        <taxon>Haladaptataceae</taxon>
        <taxon>Haladaptatus</taxon>
    </lineage>
</organism>
<dbReference type="RefSeq" id="WP_076429209.1">
    <property type="nucleotide sequence ID" value="NZ_FTNO01000001.1"/>
</dbReference>
<dbReference type="EMBL" id="FTNO01000001">
    <property type="protein sequence ID" value="SIR10534.1"/>
    <property type="molecule type" value="Genomic_DNA"/>
</dbReference>
<gene>
    <name evidence="2" type="ORF">SAMN05421858_1439</name>
</gene>
<sequence>MSDFVVSVLIVVFFVQFLLWVVMEIDVRGAKDSNLKWFARVALSPGIGLLVSVWYFFSRSDLHGSSDGARDAGDD</sequence>
<name>A0A1N6Y7K0_9EURY</name>
<keyword evidence="1" id="KW-0472">Membrane</keyword>
<feature type="transmembrane region" description="Helical" evidence="1">
    <location>
        <begin position="37"/>
        <end position="57"/>
    </location>
</feature>
<proteinExistence type="predicted"/>
<dbReference type="AlphaFoldDB" id="A0A1N6Y7K0"/>
<accession>A0A1N6Y7K0</accession>
<evidence type="ECO:0000256" key="1">
    <source>
        <dbReference type="SAM" id="Phobius"/>
    </source>
</evidence>
<dbReference type="OrthoDB" id="381534at2157"/>
<keyword evidence="1" id="KW-0812">Transmembrane</keyword>
<evidence type="ECO:0000313" key="2">
    <source>
        <dbReference type="EMBL" id="SIR10534.1"/>
    </source>
</evidence>
<evidence type="ECO:0000313" key="3">
    <source>
        <dbReference type="Proteomes" id="UP000186914"/>
    </source>
</evidence>